<gene>
    <name evidence="6" type="ORF">BS101_10250</name>
</gene>
<protein>
    <recommendedName>
        <fullName evidence="8">Radical SAM core domain-containing protein</fullName>
    </recommendedName>
</protein>
<dbReference type="EMBL" id="CP018335">
    <property type="protein sequence ID" value="APM39098.1"/>
    <property type="molecule type" value="Genomic_DNA"/>
</dbReference>
<dbReference type="GO" id="GO:0003824">
    <property type="term" value="F:catalytic activity"/>
    <property type="evidence" value="ECO:0007669"/>
    <property type="project" value="InterPro"/>
</dbReference>
<comment type="cofactor">
    <cofactor evidence="1">
        <name>[4Fe-4S] cluster</name>
        <dbReference type="ChEBI" id="CHEBI:49883"/>
    </cofactor>
</comment>
<dbReference type="Gene3D" id="3.80.30.20">
    <property type="entry name" value="tm_1862 like domain"/>
    <property type="match status" value="1"/>
</dbReference>
<evidence type="ECO:0000256" key="4">
    <source>
        <dbReference type="ARBA" id="ARBA00023004"/>
    </source>
</evidence>
<dbReference type="InterPro" id="IPR007197">
    <property type="entry name" value="rSAM"/>
</dbReference>
<name>A0A1L5F7U8_CLOKL</name>
<reference evidence="6 7" key="1">
    <citation type="submission" date="2016-12" db="EMBL/GenBank/DDBJ databases">
        <title>Complete genome sequence of Clostridium kluyveri JZZ isolated from the pit mud of a Chinese flavor liquor-making factory.</title>
        <authorList>
            <person name="Wang Y."/>
        </authorList>
    </citation>
    <scope>NUCLEOTIDE SEQUENCE [LARGE SCALE GENOMIC DNA]</scope>
    <source>
        <strain evidence="6 7">JZZ</strain>
    </source>
</reference>
<keyword evidence="5" id="KW-0411">Iron-sulfur</keyword>
<dbReference type="InterPro" id="IPR058240">
    <property type="entry name" value="rSAM_sf"/>
</dbReference>
<dbReference type="SUPFAM" id="SSF102114">
    <property type="entry name" value="Radical SAM enzymes"/>
    <property type="match status" value="1"/>
</dbReference>
<dbReference type="SFLD" id="SFLDG01082">
    <property type="entry name" value="B12-binding_domain_containing"/>
    <property type="match status" value="1"/>
</dbReference>
<accession>A0A1L5F7U8</accession>
<dbReference type="GO" id="GO:0046872">
    <property type="term" value="F:metal ion binding"/>
    <property type="evidence" value="ECO:0007669"/>
    <property type="project" value="UniProtKB-KW"/>
</dbReference>
<keyword evidence="3" id="KW-0479">Metal-binding</keyword>
<dbReference type="AlphaFoldDB" id="A0A1L5F7U8"/>
<evidence type="ECO:0000256" key="3">
    <source>
        <dbReference type="ARBA" id="ARBA00022723"/>
    </source>
</evidence>
<dbReference type="InterPro" id="IPR023404">
    <property type="entry name" value="rSAM_horseshoe"/>
</dbReference>
<evidence type="ECO:0000313" key="6">
    <source>
        <dbReference type="EMBL" id="APM39098.1"/>
    </source>
</evidence>
<keyword evidence="4" id="KW-0408">Iron</keyword>
<evidence type="ECO:0000256" key="1">
    <source>
        <dbReference type="ARBA" id="ARBA00001966"/>
    </source>
</evidence>
<dbReference type="SFLD" id="SFLDS00029">
    <property type="entry name" value="Radical_SAM"/>
    <property type="match status" value="1"/>
</dbReference>
<evidence type="ECO:0000256" key="5">
    <source>
        <dbReference type="ARBA" id="ARBA00023014"/>
    </source>
</evidence>
<dbReference type="PANTHER" id="PTHR43409">
    <property type="entry name" value="ANAEROBIC MAGNESIUM-PROTOPORPHYRIN IX MONOMETHYL ESTER CYCLASE-RELATED"/>
    <property type="match status" value="1"/>
</dbReference>
<evidence type="ECO:0000313" key="7">
    <source>
        <dbReference type="Proteomes" id="UP000184604"/>
    </source>
</evidence>
<organism evidence="6 7">
    <name type="scientific">Clostridium kluyveri</name>
    <dbReference type="NCBI Taxonomy" id="1534"/>
    <lineage>
        <taxon>Bacteria</taxon>
        <taxon>Bacillati</taxon>
        <taxon>Bacillota</taxon>
        <taxon>Clostridia</taxon>
        <taxon>Eubacteriales</taxon>
        <taxon>Clostridiaceae</taxon>
        <taxon>Clostridium</taxon>
    </lineage>
</organism>
<dbReference type="GO" id="GO:0051536">
    <property type="term" value="F:iron-sulfur cluster binding"/>
    <property type="evidence" value="ECO:0007669"/>
    <property type="project" value="UniProtKB-KW"/>
</dbReference>
<keyword evidence="2" id="KW-0949">S-adenosyl-L-methionine</keyword>
<evidence type="ECO:0000256" key="2">
    <source>
        <dbReference type="ARBA" id="ARBA00022691"/>
    </source>
</evidence>
<dbReference type="OrthoDB" id="9801424at2"/>
<dbReference type="RefSeq" id="WP_073538737.1">
    <property type="nucleotide sequence ID" value="NZ_CP018335.1"/>
</dbReference>
<evidence type="ECO:0008006" key="8">
    <source>
        <dbReference type="Google" id="ProtNLM"/>
    </source>
</evidence>
<sequence length="234" mass="27178">MFFLCIYIIKHFDGIFYIYKYFFYFRTQVNTIENNEDIRKVKNISFIDKNGKKFTRTNDESSITILDTIAFAARDVAISAIKKNIPIEIGILAERGCPFSCSFCNGDRFFSNGKVGLIRRRSPLNVVNEMMSLTPLFKNKELILHFYDATFITRSADSRAWIDEFCSLLEERNLKIPFDAFIRSDSFDFDRDEELINRLVNNGLIGTYVGLEAGDDDTLQLYNKGIKSIPIHYR</sequence>
<dbReference type="PANTHER" id="PTHR43409:SF7">
    <property type="entry name" value="BLL1977 PROTEIN"/>
    <property type="match status" value="1"/>
</dbReference>
<proteinExistence type="predicted"/>
<dbReference type="Proteomes" id="UP000184604">
    <property type="component" value="Chromosome"/>
</dbReference>
<dbReference type="InterPro" id="IPR051198">
    <property type="entry name" value="BchE-like"/>
</dbReference>